<dbReference type="PANTHER" id="PTHR43156">
    <property type="entry name" value="STAGE II SPORULATION PROTEIN E-RELATED"/>
    <property type="match status" value="1"/>
</dbReference>
<dbReference type="SUPFAM" id="SSF81606">
    <property type="entry name" value="PP2C-like"/>
    <property type="match status" value="1"/>
</dbReference>
<dbReference type="PANTHER" id="PTHR43156:SF2">
    <property type="entry name" value="STAGE II SPORULATION PROTEIN E"/>
    <property type="match status" value="1"/>
</dbReference>
<dbReference type="SMART" id="SM00331">
    <property type="entry name" value="PP2C_SIG"/>
    <property type="match status" value="1"/>
</dbReference>
<evidence type="ECO:0000256" key="2">
    <source>
        <dbReference type="SAM" id="Coils"/>
    </source>
</evidence>
<dbReference type="AlphaFoldDB" id="A0A3B1D6A2"/>
<sequence>TYNLYSFGNGAIGISNFGLLNEEEKTILNRFSNVFTFAYKRYNDLATAEAQAREAQIEAALERIRGQVTAMQESNELLDIVVKMRTEFVSLGHEAHYFWYMRYLPEIYEKAMTSGDGTKIGMIMTLPRHIHGDIKLLADWEKSNEPTVVFAMDVDTALEYVDKMITLGNFVQVDPNAPTLDDIRYIGGLTFVMARTHQGEIGFSLPGTVPNPPQESLDTLVRFAGVFDLAYSRFEDLKDAEKRNRETQIELALERVRARTMAMQKSSELARTAANLFEQMETLGIKPYRCNIAIVDAKHKKLKLWSTTNHGNVIPVGSDIPLNENSVFKELYNGWKKQKKNHSIKLVGEDRVNWTKYISKYVPFDEYKPKNFSKSKLMKETAIFNNFYFRQGYFVIHTKEEISDEDFDIIQRFANVFEQTYTRFLDLENAEYQNKIIQAENERKTQELEEARQLQLSMLPKKLPELPNLDIAVYMQTATEVGGDYYDFHVGDDGELTTVIGDATGHGLKAGTVVTITKSLFNNLGSEEDVLKSFSKISRVIKDMNFPQLSMCLQMLKIKGNKLVLTSAAMPPVLIYRKNKRIVEEVSINGMPLGAIANFPYKIQETKLNKGDIIFMMSDGYPELMNDKGRMFGYERVKNKFRSIAEETPEEIINSLKNSASKWANGKDPDDDVTFVVIKVK</sequence>
<dbReference type="Pfam" id="PF07228">
    <property type="entry name" value="SpoIIE"/>
    <property type="match status" value="1"/>
</dbReference>
<evidence type="ECO:0000313" key="4">
    <source>
        <dbReference type="EMBL" id="VAX27265.1"/>
    </source>
</evidence>
<protein>
    <recommendedName>
        <fullName evidence="3">PPM-type phosphatase domain-containing protein</fullName>
    </recommendedName>
</protein>
<feature type="non-terminal residue" evidence="4">
    <location>
        <position position="1"/>
    </location>
</feature>
<dbReference type="EMBL" id="UOGD01000376">
    <property type="protein sequence ID" value="VAX27265.1"/>
    <property type="molecule type" value="Genomic_DNA"/>
</dbReference>
<organism evidence="4">
    <name type="scientific">hydrothermal vent metagenome</name>
    <dbReference type="NCBI Taxonomy" id="652676"/>
    <lineage>
        <taxon>unclassified sequences</taxon>
        <taxon>metagenomes</taxon>
        <taxon>ecological metagenomes</taxon>
    </lineage>
</organism>
<feature type="domain" description="PPM-type phosphatase" evidence="3">
    <location>
        <begin position="466"/>
        <end position="680"/>
    </location>
</feature>
<keyword evidence="1" id="KW-0378">Hydrolase</keyword>
<dbReference type="Gene3D" id="3.60.40.10">
    <property type="entry name" value="PPM-type phosphatase domain"/>
    <property type="match status" value="1"/>
</dbReference>
<name>A0A3B1D6A2_9ZZZZ</name>
<evidence type="ECO:0000256" key="1">
    <source>
        <dbReference type="ARBA" id="ARBA00022801"/>
    </source>
</evidence>
<reference evidence="4" key="1">
    <citation type="submission" date="2018-06" db="EMBL/GenBank/DDBJ databases">
        <authorList>
            <person name="Zhirakovskaya E."/>
        </authorList>
    </citation>
    <scope>NUCLEOTIDE SEQUENCE</scope>
</reference>
<proteinExistence type="predicted"/>
<accession>A0A3B1D6A2</accession>
<dbReference type="InterPro" id="IPR036457">
    <property type="entry name" value="PPM-type-like_dom_sf"/>
</dbReference>
<keyword evidence="2" id="KW-0175">Coiled coil</keyword>
<dbReference type="GO" id="GO:0016791">
    <property type="term" value="F:phosphatase activity"/>
    <property type="evidence" value="ECO:0007669"/>
    <property type="project" value="TreeGrafter"/>
</dbReference>
<feature type="coiled-coil region" evidence="2">
    <location>
        <begin position="422"/>
        <end position="457"/>
    </location>
</feature>
<dbReference type="InterPro" id="IPR052016">
    <property type="entry name" value="Bact_Sigma-Reg"/>
</dbReference>
<dbReference type="InterPro" id="IPR001932">
    <property type="entry name" value="PPM-type_phosphatase-like_dom"/>
</dbReference>
<evidence type="ECO:0000259" key="3">
    <source>
        <dbReference type="SMART" id="SM00331"/>
    </source>
</evidence>
<gene>
    <name evidence="4" type="ORF">MNBD_IGNAVI01-1126</name>
</gene>